<dbReference type="InterPro" id="IPR011067">
    <property type="entry name" value="Plasmid_toxin/cell-grow_inhib"/>
</dbReference>
<dbReference type="InterPro" id="IPR003477">
    <property type="entry name" value="PemK-like"/>
</dbReference>
<dbReference type="PANTHER" id="PTHR33988">
    <property type="entry name" value="ENDORIBONUCLEASE MAZF-RELATED"/>
    <property type="match status" value="1"/>
</dbReference>
<dbReference type="Gene3D" id="2.30.30.110">
    <property type="match status" value="1"/>
</dbReference>
<keyword evidence="5" id="KW-1185">Reference proteome</keyword>
<evidence type="ECO:0000256" key="2">
    <source>
        <dbReference type="ARBA" id="ARBA00022649"/>
    </source>
</evidence>
<keyword evidence="2" id="KW-1277">Toxin-antitoxin system</keyword>
<dbReference type="GO" id="GO:0006402">
    <property type="term" value="P:mRNA catabolic process"/>
    <property type="evidence" value="ECO:0007669"/>
    <property type="project" value="TreeGrafter"/>
</dbReference>
<dbReference type="PANTHER" id="PTHR33988:SF2">
    <property type="entry name" value="ENDORIBONUCLEASE MAZF"/>
    <property type="match status" value="1"/>
</dbReference>
<comment type="similarity">
    <text evidence="1 3">Belongs to the PemK/MazF family.</text>
</comment>
<comment type="caution">
    <text evidence="4">The sequence shown here is derived from an EMBL/GenBank/DDBJ whole genome shotgun (WGS) entry which is preliminary data.</text>
</comment>
<keyword evidence="3" id="KW-0255">Endonuclease</keyword>
<dbReference type="GO" id="GO:0016075">
    <property type="term" value="P:rRNA catabolic process"/>
    <property type="evidence" value="ECO:0007669"/>
    <property type="project" value="TreeGrafter"/>
</dbReference>
<dbReference type="RefSeq" id="WP_035381770.1">
    <property type="nucleotide sequence ID" value="NZ_AZQP01000085.1"/>
</dbReference>
<dbReference type="Pfam" id="PF02452">
    <property type="entry name" value="PemK_toxin"/>
    <property type="match status" value="1"/>
</dbReference>
<comment type="function">
    <text evidence="3">Toxic component of a type II toxin-antitoxin (TA) system.</text>
</comment>
<evidence type="ECO:0000313" key="4">
    <source>
        <dbReference type="EMBL" id="EYE87237.1"/>
    </source>
</evidence>
<dbReference type="GO" id="GO:0016787">
    <property type="term" value="F:hydrolase activity"/>
    <property type="evidence" value="ECO:0007669"/>
    <property type="project" value="UniProtKB-KW"/>
</dbReference>
<sequence>MDYQWNIFWADLNPVKGSEQAGIRPVLVVSEEAVNQALPIVTVLCITSLKPGRKIYPIEVMLTPEDSHLPQSSIVMAHQVRSISKDRLTGKCGYIDNDVCKEKIKNVIRLYLDLL</sequence>
<proteinExistence type="inferred from homology"/>
<dbReference type="SUPFAM" id="SSF50118">
    <property type="entry name" value="Cell growth inhibitor/plasmid maintenance toxic component"/>
    <property type="match status" value="1"/>
</dbReference>
<name>A0A017RRG1_9CLOT</name>
<gene>
    <name evidence="4" type="ORF">Q428_14365</name>
</gene>
<reference evidence="4 5" key="1">
    <citation type="journal article" date="2014" name="Genome Announc.">
        <title>Draft Genome Sequence of Fervidicella metallireducens Strain AeBT, an Iron-Reducing Thermoanaerobe from the Great Artesian Basin.</title>
        <authorList>
            <person name="Patel B.K."/>
        </authorList>
    </citation>
    <scope>NUCLEOTIDE SEQUENCE [LARGE SCALE GENOMIC DNA]</scope>
    <source>
        <strain evidence="4 5">AeB</strain>
    </source>
</reference>
<dbReference type="GO" id="GO:0003677">
    <property type="term" value="F:DNA binding"/>
    <property type="evidence" value="ECO:0007669"/>
    <property type="project" value="InterPro"/>
</dbReference>
<dbReference type="Proteomes" id="UP000019681">
    <property type="component" value="Unassembled WGS sequence"/>
</dbReference>
<dbReference type="STRING" id="1403537.Q428_14365"/>
<dbReference type="PIRSF" id="PIRSF033490">
    <property type="entry name" value="MazF"/>
    <property type="match status" value="1"/>
</dbReference>
<organism evidence="4 5">
    <name type="scientific">Fervidicella metallireducens AeB</name>
    <dbReference type="NCBI Taxonomy" id="1403537"/>
    <lineage>
        <taxon>Bacteria</taxon>
        <taxon>Bacillati</taxon>
        <taxon>Bacillota</taxon>
        <taxon>Clostridia</taxon>
        <taxon>Eubacteriales</taxon>
        <taxon>Clostridiaceae</taxon>
        <taxon>Fervidicella</taxon>
    </lineage>
</organism>
<dbReference type="AlphaFoldDB" id="A0A017RRG1"/>
<evidence type="ECO:0000256" key="1">
    <source>
        <dbReference type="ARBA" id="ARBA00007521"/>
    </source>
</evidence>
<evidence type="ECO:0000313" key="5">
    <source>
        <dbReference type="Proteomes" id="UP000019681"/>
    </source>
</evidence>
<accession>A0A017RRG1</accession>
<dbReference type="EC" id="3.1.-.-" evidence="3"/>
<protein>
    <recommendedName>
        <fullName evidence="3">mRNA interferase</fullName>
        <ecNumber evidence="3">3.1.-.-</ecNumber>
    </recommendedName>
</protein>
<evidence type="ECO:0000256" key="3">
    <source>
        <dbReference type="PIRNR" id="PIRNR033490"/>
    </source>
</evidence>
<dbReference type="EMBL" id="AZQP01000085">
    <property type="protein sequence ID" value="EYE87237.1"/>
    <property type="molecule type" value="Genomic_DNA"/>
</dbReference>
<dbReference type="OrthoDB" id="9808744at2"/>
<keyword evidence="3" id="KW-0540">Nuclease</keyword>
<dbReference type="GO" id="GO:0004521">
    <property type="term" value="F:RNA endonuclease activity"/>
    <property type="evidence" value="ECO:0007669"/>
    <property type="project" value="TreeGrafter"/>
</dbReference>
<keyword evidence="3" id="KW-0378">Hydrolase</keyword>